<dbReference type="PANTHER" id="PTHR48090">
    <property type="entry name" value="UNDECAPRENYL-PHOSPHATE 4-DEOXY-4-FORMAMIDO-L-ARABINOSE TRANSFERASE-RELATED"/>
    <property type="match status" value="1"/>
</dbReference>
<gene>
    <name evidence="2" type="ORF">KDA27_07260</name>
</gene>
<evidence type="ECO:0000259" key="1">
    <source>
        <dbReference type="Pfam" id="PF00535"/>
    </source>
</evidence>
<proteinExistence type="predicted"/>
<dbReference type="InterPro" id="IPR001173">
    <property type="entry name" value="Glyco_trans_2-like"/>
</dbReference>
<sequence length="232" mass="25414">MTSSRILALVPGYNEERGIAAVVRGVLPHLPLLVVDDGSKDATASRAEEAGARVHRQVPNQGKGAALRAGFRIALDEGYDAVLTLDADGQHDPEEIPRFVDCFDRTGAELIIGARDFSRMPFIRRASNTFARATFSWAVGQHVEDNQSGYRLIAAPLLRLLEGSDEGGFEFEVEMIATCIREGMRLESVPISTIYADETSHIQPIAHTKNFLRILRKARAIVKQEAVSQASS</sequence>
<feature type="domain" description="Glycosyltransferase 2-like" evidence="1">
    <location>
        <begin position="9"/>
        <end position="130"/>
    </location>
</feature>
<dbReference type="AlphaFoldDB" id="A0A956NCX1"/>
<dbReference type="Pfam" id="PF00535">
    <property type="entry name" value="Glycos_transf_2"/>
    <property type="match status" value="1"/>
</dbReference>
<name>A0A956NCX1_UNCEI</name>
<evidence type="ECO:0000313" key="3">
    <source>
        <dbReference type="Proteomes" id="UP000739538"/>
    </source>
</evidence>
<reference evidence="2" key="1">
    <citation type="submission" date="2020-04" db="EMBL/GenBank/DDBJ databases">
        <authorList>
            <person name="Zhang T."/>
        </authorList>
    </citation>
    <scope>NUCLEOTIDE SEQUENCE</scope>
    <source>
        <strain evidence="2">HKST-UBA02</strain>
    </source>
</reference>
<protein>
    <submittedName>
        <fullName evidence="2">Glycosyltransferase family 2 protein</fullName>
    </submittedName>
</protein>
<organism evidence="2 3">
    <name type="scientific">Eiseniibacteriota bacterium</name>
    <dbReference type="NCBI Taxonomy" id="2212470"/>
    <lineage>
        <taxon>Bacteria</taxon>
        <taxon>Candidatus Eiseniibacteriota</taxon>
    </lineage>
</organism>
<dbReference type="InterPro" id="IPR029044">
    <property type="entry name" value="Nucleotide-diphossugar_trans"/>
</dbReference>
<dbReference type="Gene3D" id="3.90.550.10">
    <property type="entry name" value="Spore Coat Polysaccharide Biosynthesis Protein SpsA, Chain A"/>
    <property type="match status" value="1"/>
</dbReference>
<dbReference type="EMBL" id="JAGQHS010000026">
    <property type="protein sequence ID" value="MCA9755583.1"/>
    <property type="molecule type" value="Genomic_DNA"/>
</dbReference>
<reference evidence="2" key="2">
    <citation type="journal article" date="2021" name="Microbiome">
        <title>Successional dynamics and alternative stable states in a saline activated sludge microbial community over 9 years.</title>
        <authorList>
            <person name="Wang Y."/>
            <person name="Ye J."/>
            <person name="Ju F."/>
            <person name="Liu L."/>
            <person name="Boyd J.A."/>
            <person name="Deng Y."/>
            <person name="Parks D.H."/>
            <person name="Jiang X."/>
            <person name="Yin X."/>
            <person name="Woodcroft B.J."/>
            <person name="Tyson G.W."/>
            <person name="Hugenholtz P."/>
            <person name="Polz M.F."/>
            <person name="Zhang T."/>
        </authorList>
    </citation>
    <scope>NUCLEOTIDE SEQUENCE</scope>
    <source>
        <strain evidence="2">HKST-UBA02</strain>
    </source>
</reference>
<evidence type="ECO:0000313" key="2">
    <source>
        <dbReference type="EMBL" id="MCA9755583.1"/>
    </source>
</evidence>
<dbReference type="Proteomes" id="UP000739538">
    <property type="component" value="Unassembled WGS sequence"/>
</dbReference>
<dbReference type="PANTHER" id="PTHR48090:SF7">
    <property type="entry name" value="RFBJ PROTEIN"/>
    <property type="match status" value="1"/>
</dbReference>
<dbReference type="InterPro" id="IPR050256">
    <property type="entry name" value="Glycosyltransferase_2"/>
</dbReference>
<accession>A0A956NCX1</accession>
<comment type="caution">
    <text evidence="2">The sequence shown here is derived from an EMBL/GenBank/DDBJ whole genome shotgun (WGS) entry which is preliminary data.</text>
</comment>
<dbReference type="SUPFAM" id="SSF53448">
    <property type="entry name" value="Nucleotide-diphospho-sugar transferases"/>
    <property type="match status" value="1"/>
</dbReference>
<dbReference type="CDD" id="cd04179">
    <property type="entry name" value="DPM_DPG-synthase_like"/>
    <property type="match status" value="1"/>
</dbReference>